<sequence length="274" mass="30051">MKLISLTAAGILFALSLSAQAHDFWLEPTAYRSQEPNSLALQFKVGHKEDTSHWNLAWDRIVALRTYSFDGVADMAASVVPKTSMLPGMAKTTKLPSGTHVIGFESYHATSTLKAKKFNQYAKEEGLTEVLAHREARGQNDIAGKELYSRKAKTIVQVGDAVTNNVLKPIGHTLEIVPLEHPYKLAGNTLSVQVLFKGKPLSNALIDAYSLVDHSAKEQAVKTDSEGKATFKFDVEGPVILNTVWGVPLTNSSAADFETYFSSLTFEYFQSPTK</sequence>
<dbReference type="RefSeq" id="WP_039217713.1">
    <property type="nucleotide sequence ID" value="NZ_JWLW01000009.1"/>
</dbReference>
<evidence type="ECO:0000313" key="2">
    <source>
        <dbReference type="EMBL" id="KHT55373.1"/>
    </source>
</evidence>
<dbReference type="EMBL" id="JWLW01000009">
    <property type="protein sequence ID" value="KHT55373.1"/>
    <property type="molecule type" value="Genomic_DNA"/>
</dbReference>
<gene>
    <name evidence="2" type="ORF">RJ41_04840</name>
</gene>
<dbReference type="AlphaFoldDB" id="A0A0B3Y060"/>
<name>A0A0B3Y060_9ALTE</name>
<accession>A0A0B3Y060</accession>
<evidence type="ECO:0000313" key="3">
    <source>
        <dbReference type="Proteomes" id="UP000031197"/>
    </source>
</evidence>
<evidence type="ECO:0008006" key="4">
    <source>
        <dbReference type="Google" id="ProtNLM"/>
    </source>
</evidence>
<organism evidence="2 3">
    <name type="scientific">Alteromonas marina</name>
    <dbReference type="NCBI Taxonomy" id="203795"/>
    <lineage>
        <taxon>Bacteria</taxon>
        <taxon>Pseudomonadati</taxon>
        <taxon>Pseudomonadota</taxon>
        <taxon>Gammaproteobacteria</taxon>
        <taxon>Alteromonadales</taxon>
        <taxon>Alteromonadaceae</taxon>
        <taxon>Alteromonas/Salinimonas group</taxon>
        <taxon>Alteromonas</taxon>
    </lineage>
</organism>
<reference evidence="2 3" key="1">
    <citation type="submission" date="2014-12" db="EMBL/GenBank/DDBJ databases">
        <title>Genome sequencing of Alteromonas marina AD001.</title>
        <authorList>
            <person name="Adrian T.G.S."/>
            <person name="Chan K.G."/>
        </authorList>
    </citation>
    <scope>NUCLEOTIDE SEQUENCE [LARGE SCALE GENOMIC DNA]</scope>
    <source>
        <strain evidence="2 3">AD001</strain>
    </source>
</reference>
<dbReference type="InterPro" id="IPR019613">
    <property type="entry name" value="DUF4198"/>
</dbReference>
<keyword evidence="1" id="KW-0732">Signal</keyword>
<feature type="signal peptide" evidence="1">
    <location>
        <begin position="1"/>
        <end position="21"/>
    </location>
</feature>
<comment type="caution">
    <text evidence="2">The sequence shown here is derived from an EMBL/GenBank/DDBJ whole genome shotgun (WGS) entry which is preliminary data.</text>
</comment>
<feature type="chain" id="PRO_5002086889" description="DUF4198 domain-containing protein" evidence="1">
    <location>
        <begin position="22"/>
        <end position="274"/>
    </location>
</feature>
<dbReference type="OrthoDB" id="581894at2"/>
<dbReference type="Pfam" id="PF10670">
    <property type="entry name" value="DUF4198"/>
    <property type="match status" value="1"/>
</dbReference>
<evidence type="ECO:0000256" key="1">
    <source>
        <dbReference type="SAM" id="SignalP"/>
    </source>
</evidence>
<keyword evidence="3" id="KW-1185">Reference proteome</keyword>
<dbReference type="Proteomes" id="UP000031197">
    <property type="component" value="Unassembled WGS sequence"/>
</dbReference>
<proteinExistence type="predicted"/>
<protein>
    <recommendedName>
        <fullName evidence="4">DUF4198 domain-containing protein</fullName>
    </recommendedName>
</protein>